<feature type="repeat" description="NHL" evidence="2">
    <location>
        <begin position="568"/>
        <end position="614"/>
    </location>
</feature>
<reference evidence="3 4" key="1">
    <citation type="submission" date="2024-02" db="EMBL/GenBank/DDBJ databases">
        <title>Herpetosiphon gulosus NBRC 112829.</title>
        <authorList>
            <person name="Ichikawa N."/>
            <person name="Katano-Makiyama Y."/>
            <person name="Hidaka K."/>
        </authorList>
    </citation>
    <scope>NUCLEOTIDE SEQUENCE [LARGE SCALE GENOMIC DNA]</scope>
    <source>
        <strain evidence="3 4">NBRC 112829</strain>
    </source>
</reference>
<dbReference type="Gene3D" id="2.120.10.30">
    <property type="entry name" value="TolB, C-terminal domain"/>
    <property type="match status" value="3"/>
</dbReference>
<dbReference type="Pfam" id="PF03415">
    <property type="entry name" value="Peptidase_C11"/>
    <property type="match status" value="1"/>
</dbReference>
<feature type="repeat" description="NHL" evidence="2">
    <location>
        <begin position="473"/>
        <end position="512"/>
    </location>
</feature>
<dbReference type="SUPFAM" id="SSF101898">
    <property type="entry name" value="NHL repeat"/>
    <property type="match status" value="1"/>
</dbReference>
<accession>A0ABP9X5V2</accession>
<keyword evidence="1" id="KW-0677">Repeat</keyword>
<dbReference type="InterPro" id="IPR001258">
    <property type="entry name" value="NHL_repeat"/>
</dbReference>
<feature type="repeat" description="NHL" evidence="2">
    <location>
        <begin position="516"/>
        <end position="560"/>
    </location>
</feature>
<dbReference type="Gene3D" id="2.40.10.500">
    <property type="match status" value="2"/>
</dbReference>
<name>A0ABP9X5V2_9CHLR</name>
<dbReference type="InterPro" id="IPR050952">
    <property type="entry name" value="TRIM-NHL_E3_ligases"/>
</dbReference>
<proteinExistence type="predicted"/>
<feature type="repeat" description="NHL" evidence="2">
    <location>
        <begin position="169"/>
        <end position="202"/>
    </location>
</feature>
<dbReference type="PROSITE" id="PS51125">
    <property type="entry name" value="NHL"/>
    <property type="match status" value="5"/>
</dbReference>
<dbReference type="InterPro" id="IPR005077">
    <property type="entry name" value="Peptidase_C11"/>
</dbReference>
<dbReference type="RefSeq" id="WP_345723821.1">
    <property type="nucleotide sequence ID" value="NZ_BAABRU010000016.1"/>
</dbReference>
<dbReference type="SUPFAM" id="SSF63829">
    <property type="entry name" value="Calcium-dependent phosphotriesterase"/>
    <property type="match status" value="1"/>
</dbReference>
<sequence>MRLRWMLKLWLCLIGLSIVGIVLPATTLAEFTNSGYAPDPIGLPGDCIGVTPPSGATPICCMSGYVWFDGATIQGAIVTVETASGTQQTLNTDFHTGSPYAYYKTALAGAPLNLVAGQTISVTATYGGYTQTISHTVQRGGQQVDLVLARQSVNDYRFQTKVWPSGALGSFRNPQALAVSQLENAIYVADSDNYRIQVIKNGIFQQSWGSIGNLVDEFARISDIGLDQQGFVYVVDAGNQRIKKIKADGQVVAIWDSDQGLNQPEKIALTPMNQLYGLSVDGSVDIINTLNGQHQAHWNYKLILNKPLGIIRDIAVDQYQQVYIVDGYYNAIYKFTSNGQYIGTIGSQQPGFRPKAVTINLEQNTLMVSDIWNQKIYTIAANGYTLEVLNNQNANDLALSATGKLYGLNQNRVQQIGSNGVIIQEWGSDATDQEIRKPDGIAINAQGQLYVVDQDQARIYQFDQQQQLIHSWGGFGNSNGQFNRPSGIAIDRQNNIYIADTNNHRVQKFNSQGQWLMSIGSYGIGNGAFDRPQGISIDQQNGEIYVTEYGNHRVQKFNQQGQFLLAWGGYGTSNGHFDAPIGIALGTDQLVYVVDSAFAASNTNHSRIQVFRKDGTWVKSWGNYGLLGHPRWLLIDENNHLWLSNAQHQGRMLQRFNSDGQPLQAFGSLGQANGHFNTPVGLAAYQQNLYVSDSLDRRIQILTPMRYTKPIATITWAGKLQLTLDTDRLVMYGRGFDSSQSSYTDVQYQWYFDGVLIGNQAVLDFDIQHASIGQHIVSLRVQNQAGESSEERFIEIRIYPVPQTTWTFLLYLVADSANDGSELLAAMDSDGLGQGLLARIRQLQAQNPNVHVNVVAQIDGYNQPTRRLTLQPDGTFSDQPIGEVAMDTSSGLADFISWGKTEKPAMYYYLAIAGHGNGIQGTAWDDSSGSNQYLRITELRAALDEVQIANQPVIDVLHFDACSMGLFDIAYELRHHVRYIVASQNLAWSFFLQDRYFAQTGEYTTPQSLATFIVETYANHADQLSLNPLAEQYPYTIALLNLARSETTLTALNQVAQQLITISSTNVAMRQHLAEIRQQSQKFDSDGSYEISPSDEYIDLVHWLERLQSSPELSDPTLQSAIQTSLNSLSGANPLILADASSGARYHMPSRYQSIPTDLSGANGISLYYPAPNSPSVPTSLWAEYRNHQRFSLTQASAWDEYLTLSLGPSALPPGQIPLPEPGYPFNQRHVVYLPISRK</sequence>
<dbReference type="CDD" id="cd05819">
    <property type="entry name" value="NHL"/>
    <property type="match status" value="1"/>
</dbReference>
<dbReference type="PANTHER" id="PTHR24104">
    <property type="entry name" value="E3 UBIQUITIN-PROTEIN LIGASE NHLRC1-RELATED"/>
    <property type="match status" value="1"/>
</dbReference>
<organism evidence="3 4">
    <name type="scientific">Herpetosiphon gulosus</name>
    <dbReference type="NCBI Taxonomy" id="1973496"/>
    <lineage>
        <taxon>Bacteria</taxon>
        <taxon>Bacillati</taxon>
        <taxon>Chloroflexota</taxon>
        <taxon>Chloroflexia</taxon>
        <taxon>Herpetosiphonales</taxon>
        <taxon>Herpetosiphonaceae</taxon>
        <taxon>Herpetosiphon</taxon>
    </lineage>
</organism>
<comment type="caution">
    <text evidence="3">The sequence shown here is derived from an EMBL/GenBank/DDBJ whole genome shotgun (WGS) entry which is preliminary data.</text>
</comment>
<evidence type="ECO:0000256" key="1">
    <source>
        <dbReference type="ARBA" id="ARBA00022737"/>
    </source>
</evidence>
<feature type="repeat" description="NHL" evidence="2">
    <location>
        <begin position="663"/>
        <end position="705"/>
    </location>
</feature>
<protein>
    <submittedName>
        <fullName evidence="3">Uncharacterized protein</fullName>
    </submittedName>
</protein>
<evidence type="ECO:0000256" key="2">
    <source>
        <dbReference type="PROSITE-ProRule" id="PRU00504"/>
    </source>
</evidence>
<gene>
    <name evidence="3" type="ORF">Hgul01_04044</name>
</gene>
<dbReference type="EMBL" id="BAABRU010000016">
    <property type="protein sequence ID" value="GAA5530226.1"/>
    <property type="molecule type" value="Genomic_DNA"/>
</dbReference>
<dbReference type="InterPro" id="IPR011042">
    <property type="entry name" value="6-blade_b-propeller_TolB-like"/>
</dbReference>
<evidence type="ECO:0000313" key="4">
    <source>
        <dbReference type="Proteomes" id="UP001428290"/>
    </source>
</evidence>
<keyword evidence="4" id="KW-1185">Reference proteome</keyword>
<dbReference type="Proteomes" id="UP001428290">
    <property type="component" value="Unassembled WGS sequence"/>
</dbReference>
<dbReference type="Pfam" id="PF01436">
    <property type="entry name" value="NHL"/>
    <property type="match status" value="2"/>
</dbReference>
<dbReference type="Gene3D" id="3.40.50.11970">
    <property type="match status" value="1"/>
</dbReference>
<dbReference type="PANTHER" id="PTHR24104:SF25">
    <property type="entry name" value="PROTEIN LIN-41"/>
    <property type="match status" value="1"/>
</dbReference>
<evidence type="ECO:0000313" key="3">
    <source>
        <dbReference type="EMBL" id="GAA5530226.1"/>
    </source>
</evidence>